<keyword evidence="4 6" id="KW-0697">Rotamase</keyword>
<dbReference type="RefSeq" id="WP_302035996.1">
    <property type="nucleotide sequence ID" value="NZ_JAUKPO010000001.1"/>
</dbReference>
<sequence length="237" mass="26621">MKLSIVLVQFFMLLIAAPLMAQVDQAQAQTQSQADSLQARSDVQTWAEVRKAYFRATKDDSLFVSLNSDAPYEVSTYTRGELDSFMEPMFFNSRIGEVVGPLFIDNYAMLFKIAAYDSTYRIKASHIYVKPDGSNKKDTLQAMKKANQYLEKIKKGEDFTQLATKYGQDETAKQGGDIGWLWEGTMVPEFEAAMATAKKGDVFVVRSPIGAHVVKVIEDKVIEPRGRVRVIPVVKKI</sequence>
<feature type="domain" description="PpiC" evidence="8">
    <location>
        <begin position="119"/>
        <end position="218"/>
    </location>
</feature>
<accession>A0ABT8QZD6</accession>
<evidence type="ECO:0000256" key="5">
    <source>
        <dbReference type="ARBA" id="ARBA00023235"/>
    </source>
</evidence>
<reference evidence="9" key="1">
    <citation type="submission" date="2023-07" db="EMBL/GenBank/DDBJ databases">
        <title>The genome sequence of Rhodocytophaga aerolata KACC 12507.</title>
        <authorList>
            <person name="Zhang X."/>
        </authorList>
    </citation>
    <scope>NUCLEOTIDE SEQUENCE</scope>
    <source>
        <strain evidence="9">KACC 12507</strain>
    </source>
</reference>
<name>A0ABT8QZD6_9BACT</name>
<dbReference type="InterPro" id="IPR046357">
    <property type="entry name" value="PPIase_dom_sf"/>
</dbReference>
<keyword evidence="10" id="KW-1185">Reference proteome</keyword>
<keyword evidence="3 7" id="KW-0732">Signal</keyword>
<dbReference type="Gene3D" id="3.10.50.40">
    <property type="match status" value="1"/>
</dbReference>
<dbReference type="InterPro" id="IPR050245">
    <property type="entry name" value="PrsA_foldase"/>
</dbReference>
<dbReference type="InterPro" id="IPR000297">
    <property type="entry name" value="PPIase_PpiC"/>
</dbReference>
<dbReference type="PANTHER" id="PTHR47245:SF1">
    <property type="entry name" value="FOLDASE PROTEIN PRSA"/>
    <property type="match status" value="1"/>
</dbReference>
<feature type="signal peptide" evidence="7">
    <location>
        <begin position="1"/>
        <end position="21"/>
    </location>
</feature>
<dbReference type="Proteomes" id="UP001168528">
    <property type="component" value="Unassembled WGS sequence"/>
</dbReference>
<evidence type="ECO:0000256" key="1">
    <source>
        <dbReference type="ARBA" id="ARBA00000971"/>
    </source>
</evidence>
<dbReference type="GO" id="GO:0003755">
    <property type="term" value="F:peptidyl-prolyl cis-trans isomerase activity"/>
    <property type="evidence" value="ECO:0007669"/>
    <property type="project" value="UniProtKB-EC"/>
</dbReference>
<evidence type="ECO:0000256" key="3">
    <source>
        <dbReference type="ARBA" id="ARBA00022729"/>
    </source>
</evidence>
<evidence type="ECO:0000256" key="4">
    <source>
        <dbReference type="ARBA" id="ARBA00023110"/>
    </source>
</evidence>
<gene>
    <name evidence="9" type="ORF">Q0590_03035</name>
</gene>
<dbReference type="PANTHER" id="PTHR47245">
    <property type="entry name" value="PEPTIDYLPROLYL ISOMERASE"/>
    <property type="match status" value="1"/>
</dbReference>
<dbReference type="EMBL" id="JAUKPO010000001">
    <property type="protein sequence ID" value="MDO1445206.1"/>
    <property type="molecule type" value="Genomic_DNA"/>
</dbReference>
<feature type="chain" id="PRO_5045762324" description="peptidylprolyl isomerase" evidence="7">
    <location>
        <begin position="22"/>
        <end position="237"/>
    </location>
</feature>
<comment type="caution">
    <text evidence="9">The sequence shown here is derived from an EMBL/GenBank/DDBJ whole genome shotgun (WGS) entry which is preliminary data.</text>
</comment>
<protein>
    <recommendedName>
        <fullName evidence="2">peptidylprolyl isomerase</fullName>
        <ecNumber evidence="2">5.2.1.8</ecNumber>
    </recommendedName>
</protein>
<dbReference type="Pfam" id="PF13616">
    <property type="entry name" value="Rotamase_3"/>
    <property type="match status" value="1"/>
</dbReference>
<dbReference type="EC" id="5.2.1.8" evidence="2"/>
<keyword evidence="5 6" id="KW-0413">Isomerase</keyword>
<comment type="catalytic activity">
    <reaction evidence="1">
        <text>[protein]-peptidylproline (omega=180) = [protein]-peptidylproline (omega=0)</text>
        <dbReference type="Rhea" id="RHEA:16237"/>
        <dbReference type="Rhea" id="RHEA-COMP:10747"/>
        <dbReference type="Rhea" id="RHEA-COMP:10748"/>
        <dbReference type="ChEBI" id="CHEBI:83833"/>
        <dbReference type="ChEBI" id="CHEBI:83834"/>
        <dbReference type="EC" id="5.2.1.8"/>
    </reaction>
</comment>
<proteinExistence type="predicted"/>
<evidence type="ECO:0000256" key="2">
    <source>
        <dbReference type="ARBA" id="ARBA00013194"/>
    </source>
</evidence>
<evidence type="ECO:0000313" key="9">
    <source>
        <dbReference type="EMBL" id="MDO1445206.1"/>
    </source>
</evidence>
<evidence type="ECO:0000259" key="8">
    <source>
        <dbReference type="PROSITE" id="PS50198"/>
    </source>
</evidence>
<evidence type="ECO:0000256" key="6">
    <source>
        <dbReference type="PROSITE-ProRule" id="PRU00278"/>
    </source>
</evidence>
<dbReference type="SUPFAM" id="SSF54534">
    <property type="entry name" value="FKBP-like"/>
    <property type="match status" value="1"/>
</dbReference>
<organism evidence="9 10">
    <name type="scientific">Rhodocytophaga aerolata</name>
    <dbReference type="NCBI Taxonomy" id="455078"/>
    <lineage>
        <taxon>Bacteria</taxon>
        <taxon>Pseudomonadati</taxon>
        <taxon>Bacteroidota</taxon>
        <taxon>Cytophagia</taxon>
        <taxon>Cytophagales</taxon>
        <taxon>Rhodocytophagaceae</taxon>
        <taxon>Rhodocytophaga</taxon>
    </lineage>
</organism>
<dbReference type="PROSITE" id="PS50198">
    <property type="entry name" value="PPIC_PPIASE_2"/>
    <property type="match status" value="1"/>
</dbReference>
<evidence type="ECO:0000256" key="7">
    <source>
        <dbReference type="SAM" id="SignalP"/>
    </source>
</evidence>
<evidence type="ECO:0000313" key="10">
    <source>
        <dbReference type="Proteomes" id="UP001168528"/>
    </source>
</evidence>